<proteinExistence type="predicted"/>
<dbReference type="Proteomes" id="UP001597438">
    <property type="component" value="Unassembled WGS sequence"/>
</dbReference>
<sequence>MIEDTPLISVCIITYNQEDYIEKCLKGAIEQNFKGEYEIVIGEDYSTDKTREICKKYSKNYPDRIRLIERPENIGVMKNFISTLILCRGKYIAICEGDDYWTDTNKLQKQFDAMEKNLDINLSFHQCDILDSTSLPHIKPKKFTKYQDLEIVGLKDVIRGNGGLIPMASIFFRSSILNNYLKYVEKYTGGHYLLQVIGSLNGALFLQHNMAVYRKNSSTSIIKNVKNNAIHNEFWIHNHIQKLNDFKKITGGNYNNLIDGLILKEKLNAFRSFKISKKYRKELYKELIITRDLSYQDRIIYNLIFKNKYIKKMIEKVYRLLK</sequence>
<organism evidence="2 3">
    <name type="scientific">Christiangramia antarctica</name>
    <dbReference type="NCBI Taxonomy" id="2058158"/>
    <lineage>
        <taxon>Bacteria</taxon>
        <taxon>Pseudomonadati</taxon>
        <taxon>Bacteroidota</taxon>
        <taxon>Flavobacteriia</taxon>
        <taxon>Flavobacteriales</taxon>
        <taxon>Flavobacteriaceae</taxon>
        <taxon>Christiangramia</taxon>
    </lineage>
</organism>
<reference evidence="3" key="1">
    <citation type="journal article" date="2019" name="Int. J. Syst. Evol. Microbiol.">
        <title>The Global Catalogue of Microorganisms (GCM) 10K type strain sequencing project: providing services to taxonomists for standard genome sequencing and annotation.</title>
        <authorList>
            <consortium name="The Broad Institute Genomics Platform"/>
            <consortium name="The Broad Institute Genome Sequencing Center for Infectious Disease"/>
            <person name="Wu L."/>
            <person name="Ma J."/>
        </authorList>
    </citation>
    <scope>NUCLEOTIDE SEQUENCE [LARGE SCALE GENOMIC DNA]</scope>
    <source>
        <strain evidence="3">KCTC 52925</strain>
    </source>
</reference>
<evidence type="ECO:0000313" key="3">
    <source>
        <dbReference type="Proteomes" id="UP001597438"/>
    </source>
</evidence>
<gene>
    <name evidence="2" type="ORF">ACFSYS_05430</name>
</gene>
<dbReference type="Pfam" id="PF00535">
    <property type="entry name" value="Glycos_transf_2"/>
    <property type="match status" value="1"/>
</dbReference>
<dbReference type="PANTHER" id="PTHR22916:SF3">
    <property type="entry name" value="UDP-GLCNAC:BETAGAL BETA-1,3-N-ACETYLGLUCOSAMINYLTRANSFERASE-LIKE PROTEIN 1"/>
    <property type="match status" value="1"/>
</dbReference>
<dbReference type="EMBL" id="JBHUOJ010000009">
    <property type="protein sequence ID" value="MFD2832722.1"/>
    <property type="molecule type" value="Genomic_DNA"/>
</dbReference>
<dbReference type="InterPro" id="IPR029044">
    <property type="entry name" value="Nucleotide-diphossugar_trans"/>
</dbReference>
<accession>A0ABW5X1R8</accession>
<dbReference type="SUPFAM" id="SSF53448">
    <property type="entry name" value="Nucleotide-diphospho-sugar transferases"/>
    <property type="match status" value="1"/>
</dbReference>
<name>A0ABW5X1R8_9FLAO</name>
<comment type="caution">
    <text evidence="2">The sequence shown here is derived from an EMBL/GenBank/DDBJ whole genome shotgun (WGS) entry which is preliminary data.</text>
</comment>
<evidence type="ECO:0000259" key="1">
    <source>
        <dbReference type="Pfam" id="PF00535"/>
    </source>
</evidence>
<evidence type="ECO:0000313" key="2">
    <source>
        <dbReference type="EMBL" id="MFD2832722.1"/>
    </source>
</evidence>
<dbReference type="Gene3D" id="3.90.550.10">
    <property type="entry name" value="Spore Coat Polysaccharide Biosynthesis Protein SpsA, Chain A"/>
    <property type="match status" value="1"/>
</dbReference>
<dbReference type="InterPro" id="IPR001173">
    <property type="entry name" value="Glyco_trans_2-like"/>
</dbReference>
<dbReference type="RefSeq" id="WP_251742070.1">
    <property type="nucleotide sequence ID" value="NZ_JBHUOJ010000009.1"/>
</dbReference>
<feature type="domain" description="Glycosyltransferase 2-like" evidence="1">
    <location>
        <begin position="9"/>
        <end position="138"/>
    </location>
</feature>
<keyword evidence="3" id="KW-1185">Reference proteome</keyword>
<dbReference type="PANTHER" id="PTHR22916">
    <property type="entry name" value="GLYCOSYLTRANSFERASE"/>
    <property type="match status" value="1"/>
</dbReference>
<protein>
    <submittedName>
        <fullName evidence="2">Glycosyltransferase family 2 protein</fullName>
    </submittedName>
</protein>